<feature type="binding site" evidence="9">
    <location>
        <position position="10"/>
    </location>
    <ligand>
        <name>NADPH</name>
        <dbReference type="ChEBI" id="CHEBI:57783"/>
    </ligand>
</feature>
<keyword evidence="3 9" id="KW-0521">NADP</keyword>
<evidence type="ECO:0000313" key="14">
    <source>
        <dbReference type="EMBL" id="MBM6912476.1"/>
    </source>
</evidence>
<feature type="active site" description="Proton acceptor" evidence="9">
    <location>
        <position position="190"/>
    </location>
</feature>
<evidence type="ECO:0000256" key="4">
    <source>
        <dbReference type="ARBA" id="ARBA00023002"/>
    </source>
</evidence>
<dbReference type="SUPFAM" id="SSF51735">
    <property type="entry name" value="NAD(P)-binding Rossmann-fold domains"/>
    <property type="match status" value="1"/>
</dbReference>
<feature type="binding site" evidence="9">
    <location>
        <position position="278"/>
    </location>
    <ligand>
        <name>NADPH</name>
        <dbReference type="ChEBI" id="CHEBI:57783"/>
    </ligand>
</feature>
<dbReference type="PROSITE" id="PS00957">
    <property type="entry name" value="NAD_G3PDH"/>
    <property type="match status" value="1"/>
</dbReference>
<dbReference type="Pfam" id="PF07479">
    <property type="entry name" value="NAD_Gly3P_dh_C"/>
    <property type="match status" value="1"/>
</dbReference>
<comment type="pathway">
    <text evidence="9">Membrane lipid metabolism; glycerophospholipid metabolism.</text>
</comment>
<keyword evidence="15" id="KW-1185">Reference proteome</keyword>
<dbReference type="EC" id="1.1.1.94" evidence="9"/>
<dbReference type="Gene3D" id="1.10.1040.10">
    <property type="entry name" value="N-(1-d-carboxylethyl)-l-norvaline Dehydrogenase, domain 2"/>
    <property type="match status" value="1"/>
</dbReference>
<comment type="similarity">
    <text evidence="1 9 10">Belongs to the NAD-dependent glycerol-3-phosphate dehydrogenase family.</text>
</comment>
<gene>
    <name evidence="9" type="primary">gpsA</name>
    <name evidence="14" type="ORF">H6A01_03905</name>
</gene>
<protein>
    <recommendedName>
        <fullName evidence="9">Glycerol-3-phosphate dehydrogenase [NAD(P)+]</fullName>
        <ecNumber evidence="9">1.1.1.94</ecNumber>
    </recommendedName>
    <alternativeName>
        <fullName evidence="9">NAD(P)(+)-dependent glycerol-3-phosphate dehydrogenase</fullName>
    </alternativeName>
    <alternativeName>
        <fullName evidence="9">NAD(P)H-dependent dihydroxyacetone-phosphate reductase</fullName>
    </alternativeName>
</protein>
<keyword evidence="4 9" id="KW-0560">Oxidoreductase</keyword>
<dbReference type="InterPro" id="IPR008927">
    <property type="entry name" value="6-PGluconate_DH-like_C_sf"/>
</dbReference>
<dbReference type="PIRSF" id="PIRSF000114">
    <property type="entry name" value="Glycerol-3-P_dh"/>
    <property type="match status" value="1"/>
</dbReference>
<sequence>MKVTVIGAGSWGTALALKSLQAGNDTILYCRRPEHATAMLRYRENREYLAGVTLPPTLKISDNCRQAVNLADVILIVTPSVYVRSTLMEIVTYIRESATVVLCSKGIERETGKRLSQVADEILDKVTDNIAILSGPNHAEEVGRNLPAATVVAARRLATAEVVQRVLNSGTFRVYVNEDMTGVELAATTKNIIALAAGIADGMKLGDNAKAALLTRGLHEMTKLGIAMGARRETYAGLAGMGDLIATCMSKHSRNRAAGQKLADGMTMDDIVTHTNMVVEGFFAVAAVYEKAEQLGVELPITSSLYDVLYHQKAPSEALWSLMARDLKDEMNI</sequence>
<keyword evidence="8 9" id="KW-1208">Phospholipid metabolism</keyword>
<comment type="subcellular location">
    <subcellularLocation>
        <location evidence="9">Cytoplasm</location>
    </subcellularLocation>
</comment>
<feature type="domain" description="Glycerol-3-phosphate dehydrogenase NAD-dependent C-terminal" evidence="13">
    <location>
        <begin position="179"/>
        <end position="319"/>
    </location>
</feature>
<dbReference type="NCBIfam" id="NF000940">
    <property type="entry name" value="PRK00094.1-2"/>
    <property type="match status" value="1"/>
</dbReference>
<comment type="catalytic activity">
    <reaction evidence="9">
        <text>sn-glycerol 3-phosphate + NAD(+) = dihydroxyacetone phosphate + NADH + H(+)</text>
        <dbReference type="Rhea" id="RHEA:11092"/>
        <dbReference type="ChEBI" id="CHEBI:15378"/>
        <dbReference type="ChEBI" id="CHEBI:57540"/>
        <dbReference type="ChEBI" id="CHEBI:57597"/>
        <dbReference type="ChEBI" id="CHEBI:57642"/>
        <dbReference type="ChEBI" id="CHEBI:57945"/>
        <dbReference type="EC" id="1.1.1.94"/>
    </reaction>
</comment>
<dbReference type="Gene3D" id="3.40.50.720">
    <property type="entry name" value="NAD(P)-binding Rossmann-like Domain"/>
    <property type="match status" value="1"/>
</dbReference>
<comment type="function">
    <text evidence="9">Catalyzes the reduction of the glycolytic intermediate dihydroxyacetone phosphate (DHAP) to sn-glycerol 3-phosphate (G3P), the key precursor for phospholipid synthesis.</text>
</comment>
<dbReference type="InterPro" id="IPR013328">
    <property type="entry name" value="6PGD_dom2"/>
</dbReference>
<evidence type="ECO:0000313" key="15">
    <source>
        <dbReference type="Proteomes" id="UP000707138"/>
    </source>
</evidence>
<evidence type="ECO:0000256" key="2">
    <source>
        <dbReference type="ARBA" id="ARBA00022516"/>
    </source>
</evidence>
<dbReference type="PANTHER" id="PTHR11728:SF1">
    <property type="entry name" value="GLYCEROL-3-PHOSPHATE DEHYDROGENASE [NAD(+)] 2, CHLOROPLASTIC"/>
    <property type="match status" value="1"/>
</dbReference>
<dbReference type="Pfam" id="PF01210">
    <property type="entry name" value="NAD_Gly3P_dh_N"/>
    <property type="match status" value="1"/>
</dbReference>
<feature type="binding site" evidence="9">
    <location>
        <position position="254"/>
    </location>
    <ligand>
        <name>NADPH</name>
        <dbReference type="ChEBI" id="CHEBI:57783"/>
    </ligand>
</feature>
<keyword evidence="9" id="KW-0963">Cytoplasm</keyword>
<evidence type="ECO:0000256" key="1">
    <source>
        <dbReference type="ARBA" id="ARBA00011009"/>
    </source>
</evidence>
<evidence type="ECO:0000259" key="12">
    <source>
        <dbReference type="Pfam" id="PF01210"/>
    </source>
</evidence>
<keyword evidence="2 9" id="KW-0444">Lipid biosynthesis</keyword>
<evidence type="ECO:0000256" key="11">
    <source>
        <dbReference type="RuleBase" id="RU000439"/>
    </source>
</evidence>
<dbReference type="EMBL" id="JACJLA010000005">
    <property type="protein sequence ID" value="MBM6912476.1"/>
    <property type="molecule type" value="Genomic_DNA"/>
</dbReference>
<feature type="binding site" evidence="9">
    <location>
        <position position="139"/>
    </location>
    <ligand>
        <name>NADPH</name>
        <dbReference type="ChEBI" id="CHEBI:57783"/>
    </ligand>
</feature>
<dbReference type="HAMAP" id="MF_00394">
    <property type="entry name" value="NAD_Glyc3P_dehydrog"/>
    <property type="match status" value="1"/>
</dbReference>
<evidence type="ECO:0000259" key="13">
    <source>
        <dbReference type="Pfam" id="PF07479"/>
    </source>
</evidence>
<dbReference type="SUPFAM" id="SSF48179">
    <property type="entry name" value="6-phosphogluconate dehydrogenase C-terminal domain-like"/>
    <property type="match status" value="1"/>
</dbReference>
<accession>A0ABS2GE88</accession>
<evidence type="ECO:0000256" key="10">
    <source>
        <dbReference type="RuleBase" id="RU000437"/>
    </source>
</evidence>
<feature type="domain" description="Glycerol-3-phosphate dehydrogenase NAD-dependent N-terminal" evidence="12">
    <location>
        <begin position="2"/>
        <end position="157"/>
    </location>
</feature>
<feature type="binding site" evidence="9">
    <location>
        <position position="190"/>
    </location>
    <ligand>
        <name>sn-glycerol 3-phosphate</name>
        <dbReference type="ChEBI" id="CHEBI:57597"/>
    </ligand>
</feature>
<proteinExistence type="inferred from homology"/>
<dbReference type="PRINTS" id="PR00077">
    <property type="entry name" value="GPDHDRGNASE"/>
</dbReference>
<feature type="binding site" evidence="9">
    <location>
        <position position="135"/>
    </location>
    <ligand>
        <name>sn-glycerol 3-phosphate</name>
        <dbReference type="ChEBI" id="CHEBI:57597"/>
    </ligand>
</feature>
<comment type="caution">
    <text evidence="9">Lacks conserved residue(s) required for the propagation of feature annotation.</text>
</comment>
<feature type="binding site" evidence="9">
    <location>
        <position position="32"/>
    </location>
    <ligand>
        <name>NADPH</name>
        <dbReference type="ChEBI" id="CHEBI:57783"/>
    </ligand>
</feature>
<name>A0ABS2GE88_9FIRM</name>
<feature type="binding site" evidence="9">
    <location>
        <position position="105"/>
    </location>
    <ligand>
        <name>NADPH</name>
        <dbReference type="ChEBI" id="CHEBI:57783"/>
    </ligand>
</feature>
<comment type="catalytic activity">
    <reaction evidence="9 11">
        <text>sn-glycerol 3-phosphate + NADP(+) = dihydroxyacetone phosphate + NADPH + H(+)</text>
        <dbReference type="Rhea" id="RHEA:11096"/>
        <dbReference type="ChEBI" id="CHEBI:15378"/>
        <dbReference type="ChEBI" id="CHEBI:57597"/>
        <dbReference type="ChEBI" id="CHEBI:57642"/>
        <dbReference type="ChEBI" id="CHEBI:57783"/>
        <dbReference type="ChEBI" id="CHEBI:58349"/>
        <dbReference type="EC" id="1.1.1.94"/>
    </reaction>
</comment>
<feature type="binding site" evidence="9">
    <location>
        <position position="11"/>
    </location>
    <ligand>
        <name>NADPH</name>
        <dbReference type="ChEBI" id="CHEBI:57783"/>
    </ligand>
</feature>
<keyword evidence="7 9" id="KW-0594">Phospholipid biosynthesis</keyword>
<evidence type="ECO:0000256" key="5">
    <source>
        <dbReference type="ARBA" id="ARBA00023027"/>
    </source>
</evidence>
<feature type="binding site" evidence="9">
    <location>
        <position position="254"/>
    </location>
    <ligand>
        <name>sn-glycerol 3-phosphate</name>
        <dbReference type="ChEBI" id="CHEBI:57597"/>
    </ligand>
</feature>
<keyword evidence="9" id="KW-0547">Nucleotide-binding</keyword>
<feature type="binding site" evidence="9">
    <location>
        <position position="31"/>
    </location>
    <ligand>
        <name>NADPH</name>
        <dbReference type="ChEBI" id="CHEBI:57783"/>
    </ligand>
</feature>
<evidence type="ECO:0000256" key="3">
    <source>
        <dbReference type="ARBA" id="ARBA00022857"/>
    </source>
</evidence>
<dbReference type="InterPro" id="IPR006109">
    <property type="entry name" value="G3P_DH_NAD-dep_C"/>
</dbReference>
<organism evidence="14 15">
    <name type="scientific">Veillonella magna</name>
    <dbReference type="NCBI Taxonomy" id="464322"/>
    <lineage>
        <taxon>Bacteria</taxon>
        <taxon>Bacillati</taxon>
        <taxon>Bacillota</taxon>
        <taxon>Negativicutes</taxon>
        <taxon>Veillonellales</taxon>
        <taxon>Veillonellaceae</taxon>
        <taxon>Veillonella</taxon>
    </lineage>
</organism>
<feature type="binding site" evidence="9">
    <location>
        <position position="253"/>
    </location>
    <ligand>
        <name>sn-glycerol 3-phosphate</name>
        <dbReference type="ChEBI" id="CHEBI:57597"/>
    </ligand>
</feature>
<dbReference type="RefSeq" id="WP_205087622.1">
    <property type="nucleotide sequence ID" value="NZ_JACJLA010000005.1"/>
</dbReference>
<dbReference type="NCBIfam" id="NF000942">
    <property type="entry name" value="PRK00094.1-4"/>
    <property type="match status" value="1"/>
</dbReference>
<dbReference type="Proteomes" id="UP000707138">
    <property type="component" value="Unassembled WGS sequence"/>
</dbReference>
<evidence type="ECO:0000256" key="7">
    <source>
        <dbReference type="ARBA" id="ARBA00023209"/>
    </source>
</evidence>
<reference evidence="14 15" key="1">
    <citation type="journal article" date="2021" name="Sci. Rep.">
        <title>The distribution of antibiotic resistance genes in chicken gut microbiota commensals.</title>
        <authorList>
            <person name="Juricova H."/>
            <person name="Matiasovicova J."/>
            <person name="Kubasova T."/>
            <person name="Cejkova D."/>
            <person name="Rychlik I."/>
        </authorList>
    </citation>
    <scope>NUCLEOTIDE SEQUENCE [LARGE SCALE GENOMIC DNA]</scope>
    <source>
        <strain evidence="14 15">An537</strain>
    </source>
</reference>
<evidence type="ECO:0000256" key="9">
    <source>
        <dbReference type="HAMAP-Rule" id="MF_00394"/>
    </source>
</evidence>
<evidence type="ECO:0000256" key="8">
    <source>
        <dbReference type="ARBA" id="ARBA00023264"/>
    </source>
</evidence>
<dbReference type="InterPro" id="IPR036291">
    <property type="entry name" value="NAD(P)-bd_dom_sf"/>
</dbReference>
<feature type="binding site" evidence="9">
    <location>
        <position position="255"/>
    </location>
    <ligand>
        <name>sn-glycerol 3-phosphate</name>
        <dbReference type="ChEBI" id="CHEBI:57597"/>
    </ligand>
</feature>
<keyword evidence="5 9" id="KW-0520">NAD</keyword>
<dbReference type="InterPro" id="IPR006168">
    <property type="entry name" value="G3P_DH_NAD-dep"/>
</dbReference>
<dbReference type="PANTHER" id="PTHR11728">
    <property type="entry name" value="GLYCEROL-3-PHOSPHATE DEHYDROGENASE"/>
    <property type="match status" value="1"/>
</dbReference>
<comment type="caution">
    <text evidence="14">The sequence shown here is derived from an EMBL/GenBank/DDBJ whole genome shotgun (WGS) entry which is preliminary data.</text>
</comment>
<feature type="binding site" evidence="9">
    <location>
        <position position="105"/>
    </location>
    <ligand>
        <name>sn-glycerol 3-phosphate</name>
        <dbReference type="ChEBI" id="CHEBI:57597"/>
    </ligand>
</feature>
<keyword evidence="6 9" id="KW-0443">Lipid metabolism</keyword>
<evidence type="ECO:0000256" key="6">
    <source>
        <dbReference type="ARBA" id="ARBA00023098"/>
    </source>
</evidence>
<dbReference type="InterPro" id="IPR011128">
    <property type="entry name" value="G3P_DH_NAD-dep_N"/>
</dbReference>
<feature type="binding site" evidence="9">
    <location>
        <position position="243"/>
    </location>
    <ligand>
        <name>sn-glycerol 3-phosphate</name>
        <dbReference type="ChEBI" id="CHEBI:57597"/>
    </ligand>
</feature>
<feature type="binding site" evidence="9">
    <location>
        <position position="280"/>
    </location>
    <ligand>
        <name>NADPH</name>
        <dbReference type="ChEBI" id="CHEBI:57783"/>
    </ligand>
</feature>
<feature type="binding site" evidence="9">
    <location>
        <position position="48"/>
    </location>
    <ligand>
        <name>NADPH</name>
        <dbReference type="ChEBI" id="CHEBI:57783"/>
    </ligand>
</feature>